<dbReference type="RefSeq" id="WP_382344792.1">
    <property type="nucleotide sequence ID" value="NZ_JBHMBP010000001.1"/>
</dbReference>
<proteinExistence type="predicted"/>
<keyword evidence="2" id="KW-1185">Reference proteome</keyword>
<dbReference type="EMBL" id="JBHSYS010000004">
    <property type="protein sequence ID" value="MFC6959115.1"/>
    <property type="molecule type" value="Genomic_DNA"/>
</dbReference>
<name>A0ABW2DA10_9ACTN</name>
<comment type="caution">
    <text evidence="1">The sequence shown here is derived from an EMBL/GenBank/DDBJ whole genome shotgun (WGS) entry which is preliminary data.</text>
</comment>
<protein>
    <submittedName>
        <fullName evidence="1">Uncharacterized protein</fullName>
    </submittedName>
</protein>
<gene>
    <name evidence="1" type="ORF">ACFQS3_18105</name>
</gene>
<evidence type="ECO:0000313" key="2">
    <source>
        <dbReference type="Proteomes" id="UP001596470"/>
    </source>
</evidence>
<organism evidence="1 2">
    <name type="scientific">Glycomyces mayteni</name>
    <dbReference type="NCBI Taxonomy" id="543887"/>
    <lineage>
        <taxon>Bacteria</taxon>
        <taxon>Bacillati</taxon>
        <taxon>Actinomycetota</taxon>
        <taxon>Actinomycetes</taxon>
        <taxon>Glycomycetales</taxon>
        <taxon>Glycomycetaceae</taxon>
        <taxon>Glycomyces</taxon>
    </lineage>
</organism>
<evidence type="ECO:0000313" key="1">
    <source>
        <dbReference type="EMBL" id="MFC6959115.1"/>
    </source>
</evidence>
<reference evidence="2" key="1">
    <citation type="journal article" date="2019" name="Int. J. Syst. Evol. Microbiol.">
        <title>The Global Catalogue of Microorganisms (GCM) 10K type strain sequencing project: providing services to taxonomists for standard genome sequencing and annotation.</title>
        <authorList>
            <consortium name="The Broad Institute Genomics Platform"/>
            <consortium name="The Broad Institute Genome Sequencing Center for Infectious Disease"/>
            <person name="Wu L."/>
            <person name="Ma J."/>
        </authorList>
    </citation>
    <scope>NUCLEOTIDE SEQUENCE [LARGE SCALE GENOMIC DNA]</scope>
    <source>
        <strain evidence="2">KACC 12634</strain>
    </source>
</reference>
<dbReference type="Proteomes" id="UP001596470">
    <property type="component" value="Unassembled WGS sequence"/>
</dbReference>
<accession>A0ABW2DA10</accession>
<sequence length="89" mass="10210">MAIGFRPTDDDERIIQSFKREGESTSDVLRRGLRSLERLAWEEEARADMARLALEDLSQEPDDWEYAEDGSIRIIGTDVVVSPRKDGDR</sequence>